<evidence type="ECO:0000313" key="1">
    <source>
        <dbReference type="EMBL" id="MFD1263285.1"/>
    </source>
</evidence>
<accession>A0ABW3WDG8</accession>
<name>A0ABW3WDG8_9RHOO</name>
<comment type="caution">
    <text evidence="1">The sequence shown here is derived from an EMBL/GenBank/DDBJ whole genome shotgun (WGS) entry which is preliminary data.</text>
</comment>
<protein>
    <submittedName>
        <fullName evidence="1">Uncharacterized protein</fullName>
    </submittedName>
</protein>
<evidence type="ECO:0000313" key="2">
    <source>
        <dbReference type="Proteomes" id="UP001597158"/>
    </source>
</evidence>
<keyword evidence="2" id="KW-1185">Reference proteome</keyword>
<reference evidence="2" key="1">
    <citation type="journal article" date="2019" name="Int. J. Syst. Evol. Microbiol.">
        <title>The Global Catalogue of Microorganisms (GCM) 10K type strain sequencing project: providing services to taxonomists for standard genome sequencing and annotation.</title>
        <authorList>
            <consortium name="The Broad Institute Genomics Platform"/>
            <consortium name="The Broad Institute Genome Sequencing Center for Infectious Disease"/>
            <person name="Wu L."/>
            <person name="Ma J."/>
        </authorList>
    </citation>
    <scope>NUCLEOTIDE SEQUENCE [LARGE SCALE GENOMIC DNA]</scope>
    <source>
        <strain evidence="2">CCUG 48884</strain>
    </source>
</reference>
<organism evidence="1 2">
    <name type="scientific">Thauera mechernichensis</name>
    <dbReference type="NCBI Taxonomy" id="82788"/>
    <lineage>
        <taxon>Bacteria</taxon>
        <taxon>Pseudomonadati</taxon>
        <taxon>Pseudomonadota</taxon>
        <taxon>Betaproteobacteria</taxon>
        <taxon>Rhodocyclales</taxon>
        <taxon>Zoogloeaceae</taxon>
        <taxon>Thauera</taxon>
    </lineage>
</organism>
<gene>
    <name evidence="1" type="ORF">ACFQ4M_06780</name>
</gene>
<proteinExistence type="predicted"/>
<sequence>MKTAPPSHQTCPFCHTPVALARYEFAFDGQHTWRICPECDHTLLMTDDEACMTASSLKLTAIVQGAHEANAAEPLHA</sequence>
<dbReference type="EMBL" id="JBHTMC010000013">
    <property type="protein sequence ID" value="MFD1263285.1"/>
    <property type="molecule type" value="Genomic_DNA"/>
</dbReference>
<dbReference type="Proteomes" id="UP001597158">
    <property type="component" value="Unassembled WGS sequence"/>
</dbReference>
<dbReference type="RefSeq" id="WP_002930976.1">
    <property type="nucleotide sequence ID" value="NZ_JARQZE010000007.1"/>
</dbReference>